<evidence type="ECO:0000256" key="2">
    <source>
        <dbReference type="ARBA" id="ARBA00007441"/>
    </source>
</evidence>
<comment type="cofactor">
    <cofactor evidence="1">
        <name>pyridoxal 5'-phosphate</name>
        <dbReference type="ChEBI" id="CHEBI:597326"/>
    </cofactor>
</comment>
<dbReference type="Gene3D" id="3.90.1150.10">
    <property type="entry name" value="Aspartate Aminotransferase, domain 1"/>
    <property type="match status" value="1"/>
</dbReference>
<dbReference type="GO" id="GO:0030170">
    <property type="term" value="F:pyridoxal phosphate binding"/>
    <property type="evidence" value="ECO:0007669"/>
    <property type="project" value="InterPro"/>
</dbReference>
<keyword evidence="4" id="KW-0808">Transferase</keyword>
<evidence type="ECO:0000259" key="6">
    <source>
        <dbReference type="Pfam" id="PF00155"/>
    </source>
</evidence>
<reference evidence="7" key="1">
    <citation type="journal article" date="2015" name="Nature">
        <title>Complex archaea that bridge the gap between prokaryotes and eukaryotes.</title>
        <authorList>
            <person name="Spang A."/>
            <person name="Saw J.H."/>
            <person name="Jorgensen S.L."/>
            <person name="Zaremba-Niedzwiedzka K."/>
            <person name="Martijn J."/>
            <person name="Lind A.E."/>
            <person name="van Eijk R."/>
            <person name="Schleper C."/>
            <person name="Guy L."/>
            <person name="Ettema T.J."/>
        </authorList>
    </citation>
    <scope>NUCLEOTIDE SEQUENCE</scope>
</reference>
<evidence type="ECO:0000256" key="1">
    <source>
        <dbReference type="ARBA" id="ARBA00001933"/>
    </source>
</evidence>
<dbReference type="NCBIfam" id="NF005744">
    <property type="entry name" value="PRK07568.1"/>
    <property type="match status" value="1"/>
</dbReference>
<sequence>MNISRRGQNIQPSPIRKLKPYADQAQERGIHVYFINIGQPDIPTPQPVLDAFHSFDDKVLSYGPAQGFLELRQAIADYFVSYNIPLDSENVIITLGGSEAIHFSFCVVADPGDEIIIPEPFYTNYNGYASYADVKISPLTLRVEDGFRLPPAEEIEARITPKTRAILLCSPNNPTGTVYTPEELERVISIVKKHDLFLIGDEVYKEFVYDGGTHKSLLEYEEVKDRVIVVDSISKRFSSCGARIGAVITRNSQLYQSLLRFAQARLCPPTVEQKAALAAYRMGLDYFKPVKEEYERRRDVLYEGLKDIPGVFIQKPQGAFYIIVRLPVKDAEHFVLWMLQDFHFEKETVMVAPAQGFYCTPGKGKDEVRIAYVLKEQDLRRAIVVFKEGLNKYLSIFS</sequence>
<comment type="similarity">
    <text evidence="2">Belongs to the class-I pyridoxal-phosphate-dependent aminotransferase family.</text>
</comment>
<proteinExistence type="inferred from homology"/>
<organism evidence="7">
    <name type="scientific">marine sediment metagenome</name>
    <dbReference type="NCBI Taxonomy" id="412755"/>
    <lineage>
        <taxon>unclassified sequences</taxon>
        <taxon>metagenomes</taxon>
        <taxon>ecological metagenomes</taxon>
    </lineage>
</organism>
<dbReference type="CDD" id="cd00609">
    <property type="entry name" value="AAT_like"/>
    <property type="match status" value="1"/>
</dbReference>
<dbReference type="InterPro" id="IPR015421">
    <property type="entry name" value="PyrdxlP-dep_Trfase_major"/>
</dbReference>
<evidence type="ECO:0000256" key="4">
    <source>
        <dbReference type="ARBA" id="ARBA00022679"/>
    </source>
</evidence>
<dbReference type="EMBL" id="LAZR01000550">
    <property type="protein sequence ID" value="KKN64592.1"/>
    <property type="molecule type" value="Genomic_DNA"/>
</dbReference>
<dbReference type="SUPFAM" id="SSF53383">
    <property type="entry name" value="PLP-dependent transferases"/>
    <property type="match status" value="1"/>
</dbReference>
<dbReference type="PANTHER" id="PTHR46383">
    <property type="entry name" value="ASPARTATE AMINOTRANSFERASE"/>
    <property type="match status" value="1"/>
</dbReference>
<dbReference type="InterPro" id="IPR004839">
    <property type="entry name" value="Aminotransferase_I/II_large"/>
</dbReference>
<gene>
    <name evidence="7" type="ORF">LCGC14_0490180</name>
</gene>
<name>A0A0F9SQ34_9ZZZZ</name>
<dbReference type="InterPro" id="IPR050596">
    <property type="entry name" value="AspAT/PAT-like"/>
</dbReference>
<dbReference type="InterPro" id="IPR015424">
    <property type="entry name" value="PyrdxlP-dep_Trfase"/>
</dbReference>
<protein>
    <recommendedName>
        <fullName evidence="6">Aminotransferase class I/classII large domain-containing protein</fullName>
    </recommendedName>
</protein>
<evidence type="ECO:0000256" key="5">
    <source>
        <dbReference type="ARBA" id="ARBA00022898"/>
    </source>
</evidence>
<evidence type="ECO:0000256" key="3">
    <source>
        <dbReference type="ARBA" id="ARBA00022576"/>
    </source>
</evidence>
<dbReference type="Pfam" id="PF00155">
    <property type="entry name" value="Aminotran_1_2"/>
    <property type="match status" value="1"/>
</dbReference>
<comment type="caution">
    <text evidence="7">The sequence shown here is derived from an EMBL/GenBank/DDBJ whole genome shotgun (WGS) entry which is preliminary data.</text>
</comment>
<keyword evidence="5" id="KW-0663">Pyridoxal phosphate</keyword>
<feature type="domain" description="Aminotransferase class I/classII large" evidence="6">
    <location>
        <begin position="36"/>
        <end position="383"/>
    </location>
</feature>
<accession>A0A0F9SQ34</accession>
<keyword evidence="3" id="KW-0032">Aminotransferase</keyword>
<dbReference type="PANTHER" id="PTHR46383:SF1">
    <property type="entry name" value="ASPARTATE AMINOTRANSFERASE"/>
    <property type="match status" value="1"/>
</dbReference>
<dbReference type="Gene3D" id="3.40.640.10">
    <property type="entry name" value="Type I PLP-dependent aspartate aminotransferase-like (Major domain)"/>
    <property type="match status" value="1"/>
</dbReference>
<dbReference type="GO" id="GO:0006520">
    <property type="term" value="P:amino acid metabolic process"/>
    <property type="evidence" value="ECO:0007669"/>
    <property type="project" value="InterPro"/>
</dbReference>
<dbReference type="InterPro" id="IPR015422">
    <property type="entry name" value="PyrdxlP-dep_Trfase_small"/>
</dbReference>
<dbReference type="GO" id="GO:0008483">
    <property type="term" value="F:transaminase activity"/>
    <property type="evidence" value="ECO:0007669"/>
    <property type="project" value="UniProtKB-KW"/>
</dbReference>
<dbReference type="AlphaFoldDB" id="A0A0F9SQ34"/>
<evidence type="ECO:0000313" key="7">
    <source>
        <dbReference type="EMBL" id="KKN64592.1"/>
    </source>
</evidence>